<comment type="caution">
    <text evidence="1">The sequence shown here is derived from an EMBL/GenBank/DDBJ whole genome shotgun (WGS) entry which is preliminary data.</text>
</comment>
<dbReference type="EMBL" id="LAZR01014678">
    <property type="protein sequence ID" value="KKM16426.1"/>
    <property type="molecule type" value="Genomic_DNA"/>
</dbReference>
<protein>
    <submittedName>
        <fullName evidence="1">Uncharacterized protein</fullName>
    </submittedName>
</protein>
<feature type="non-terminal residue" evidence="1">
    <location>
        <position position="1"/>
    </location>
</feature>
<gene>
    <name evidence="1" type="ORF">LCGC14_1686000</name>
</gene>
<proteinExistence type="predicted"/>
<organism evidence="1">
    <name type="scientific">marine sediment metagenome</name>
    <dbReference type="NCBI Taxonomy" id="412755"/>
    <lineage>
        <taxon>unclassified sequences</taxon>
        <taxon>metagenomes</taxon>
        <taxon>ecological metagenomes</taxon>
    </lineage>
</organism>
<accession>A0A0F9HM95</accession>
<sequence>VVGENTEEMPGSFVHIGPKIAHQISRDIAALLRENLGDIDVAYTESEDGLSVAFTLKLSTPKTADGVKIETGINFVKERVKMGRVAVVDEKQGRLFD</sequence>
<name>A0A0F9HM95_9ZZZZ</name>
<reference evidence="1" key="1">
    <citation type="journal article" date="2015" name="Nature">
        <title>Complex archaea that bridge the gap between prokaryotes and eukaryotes.</title>
        <authorList>
            <person name="Spang A."/>
            <person name="Saw J.H."/>
            <person name="Jorgensen S.L."/>
            <person name="Zaremba-Niedzwiedzka K."/>
            <person name="Martijn J."/>
            <person name="Lind A.E."/>
            <person name="van Eijk R."/>
            <person name="Schleper C."/>
            <person name="Guy L."/>
            <person name="Ettema T.J."/>
        </authorList>
    </citation>
    <scope>NUCLEOTIDE SEQUENCE</scope>
</reference>
<dbReference type="AlphaFoldDB" id="A0A0F9HM95"/>
<evidence type="ECO:0000313" key="1">
    <source>
        <dbReference type="EMBL" id="KKM16426.1"/>
    </source>
</evidence>